<dbReference type="STRING" id="463014.BAU07_14640"/>
<dbReference type="RefSeq" id="WP_066659035.1">
    <property type="nucleotide sequence ID" value="NZ_CBCSCL010000009.1"/>
</dbReference>
<sequence>MTQRVNAFAQSPEFFKKFVEFGMLLKSGAIEQPILALVEIRASQMNGCGFCLDMHVKQAKIHGEKELRLHHVAIWRESTLFSPRERAALAWTEVLTHLPAQGVPTEIYERVRGELSEKEISDLSFAIMAINGWNRLNVGFQTVPGSADKAYGLDKAKFDQGQPS</sequence>
<dbReference type="PANTHER" id="PTHR34846">
    <property type="entry name" value="4-CARBOXYMUCONOLACTONE DECARBOXYLASE FAMILY PROTEIN (AFU_ORTHOLOGUE AFUA_6G11590)"/>
    <property type="match status" value="1"/>
</dbReference>
<gene>
    <name evidence="2" type="ORF">BAU07_14640</name>
</gene>
<name>A0A193GFV1_9BORD</name>
<accession>A0A193GFV1</accession>
<protein>
    <submittedName>
        <fullName evidence="2">Alkylhydroperoxidase</fullName>
    </submittedName>
</protein>
<proteinExistence type="predicted"/>
<dbReference type="InterPro" id="IPR004675">
    <property type="entry name" value="AhpD_core"/>
</dbReference>
<keyword evidence="2" id="KW-0575">Peroxidase</keyword>
<dbReference type="EMBL" id="CP016172">
    <property type="protein sequence ID" value="ANN78169.1"/>
    <property type="molecule type" value="Genomic_DNA"/>
</dbReference>
<dbReference type="Pfam" id="PF02627">
    <property type="entry name" value="CMD"/>
    <property type="match status" value="1"/>
</dbReference>
<dbReference type="InterPro" id="IPR029032">
    <property type="entry name" value="AhpD-like"/>
</dbReference>
<evidence type="ECO:0000313" key="2">
    <source>
        <dbReference type="EMBL" id="ANN78169.1"/>
    </source>
</evidence>
<evidence type="ECO:0000259" key="1">
    <source>
        <dbReference type="Pfam" id="PF02627"/>
    </source>
</evidence>
<keyword evidence="3" id="KW-1185">Reference proteome</keyword>
<dbReference type="OrthoDB" id="9801997at2"/>
<reference evidence="2 3" key="1">
    <citation type="submission" date="2016-06" db="EMBL/GenBank/DDBJ databases">
        <title>Complete genome sequences of Bordetella bronchialis and Bordetella flabilis.</title>
        <authorList>
            <person name="LiPuma J.J."/>
            <person name="Spilker T."/>
        </authorList>
    </citation>
    <scope>NUCLEOTIDE SEQUENCE [LARGE SCALE GENOMIC DNA]</scope>
    <source>
        <strain evidence="2 3">AU10664</strain>
    </source>
</reference>
<feature type="domain" description="Carboxymuconolactone decarboxylase-like" evidence="1">
    <location>
        <begin position="12"/>
        <end position="93"/>
    </location>
</feature>
<dbReference type="KEGG" id="bfz:BAU07_14640"/>
<keyword evidence="2" id="KW-0560">Oxidoreductase</keyword>
<dbReference type="InterPro" id="IPR003779">
    <property type="entry name" value="CMD-like"/>
</dbReference>
<organism evidence="2 3">
    <name type="scientific">Bordetella flabilis</name>
    <dbReference type="NCBI Taxonomy" id="463014"/>
    <lineage>
        <taxon>Bacteria</taxon>
        <taxon>Pseudomonadati</taxon>
        <taxon>Pseudomonadota</taxon>
        <taxon>Betaproteobacteria</taxon>
        <taxon>Burkholderiales</taxon>
        <taxon>Alcaligenaceae</taxon>
        <taxon>Bordetella</taxon>
    </lineage>
</organism>
<dbReference type="Proteomes" id="UP000091926">
    <property type="component" value="Chromosome"/>
</dbReference>
<dbReference type="Gene3D" id="1.20.1290.10">
    <property type="entry name" value="AhpD-like"/>
    <property type="match status" value="1"/>
</dbReference>
<dbReference type="SUPFAM" id="SSF69118">
    <property type="entry name" value="AhpD-like"/>
    <property type="match status" value="1"/>
</dbReference>
<dbReference type="NCBIfam" id="TIGR00778">
    <property type="entry name" value="ahpD_dom"/>
    <property type="match status" value="1"/>
</dbReference>
<dbReference type="AlphaFoldDB" id="A0A193GFV1"/>
<dbReference type="PANTHER" id="PTHR34846:SF10">
    <property type="entry name" value="CYTOPLASMIC PROTEIN"/>
    <property type="match status" value="1"/>
</dbReference>
<evidence type="ECO:0000313" key="3">
    <source>
        <dbReference type="Proteomes" id="UP000091926"/>
    </source>
</evidence>
<dbReference type="GO" id="GO:0051920">
    <property type="term" value="F:peroxiredoxin activity"/>
    <property type="evidence" value="ECO:0007669"/>
    <property type="project" value="InterPro"/>
</dbReference>